<dbReference type="GeneID" id="38778603"/>
<evidence type="ECO:0000256" key="3">
    <source>
        <dbReference type="ARBA" id="ARBA00022722"/>
    </source>
</evidence>
<dbReference type="GO" id="GO:0004528">
    <property type="term" value="F:phosphodiesterase I activity"/>
    <property type="evidence" value="ECO:0007669"/>
    <property type="project" value="UniProtKB-EC"/>
</dbReference>
<evidence type="ECO:0000259" key="10">
    <source>
        <dbReference type="SMART" id="SM00990"/>
    </source>
</evidence>
<evidence type="ECO:0000256" key="4">
    <source>
        <dbReference type="ARBA" id="ARBA00022723"/>
    </source>
</evidence>
<dbReference type="PANTHER" id="PTHR15749">
    <property type="entry name" value="FANCONI-ASSOCIATED NUCLEASE 1"/>
    <property type="match status" value="1"/>
</dbReference>
<dbReference type="GO" id="GO:0005634">
    <property type="term" value="C:nucleus"/>
    <property type="evidence" value="ECO:0007669"/>
    <property type="project" value="UniProtKB-SubCell"/>
</dbReference>
<organism evidence="11 12">
    <name type="scientific">Sparassis crispa</name>
    <dbReference type="NCBI Taxonomy" id="139825"/>
    <lineage>
        <taxon>Eukaryota</taxon>
        <taxon>Fungi</taxon>
        <taxon>Dikarya</taxon>
        <taxon>Basidiomycota</taxon>
        <taxon>Agaricomycotina</taxon>
        <taxon>Agaricomycetes</taxon>
        <taxon>Polyporales</taxon>
        <taxon>Sparassidaceae</taxon>
        <taxon>Sparassis</taxon>
    </lineage>
</organism>
<dbReference type="InterPro" id="IPR033315">
    <property type="entry name" value="Fan1-like"/>
</dbReference>
<dbReference type="Pfam" id="PF21170">
    <property type="entry name" value="FAN1_TPR"/>
    <property type="match status" value="1"/>
</dbReference>
<feature type="domain" description="VRR-NUC" evidence="10">
    <location>
        <begin position="710"/>
        <end position="826"/>
    </location>
</feature>
<dbReference type="InterPro" id="IPR049132">
    <property type="entry name" value="FAN1-like_euk"/>
</dbReference>
<dbReference type="InterPro" id="IPR049126">
    <property type="entry name" value="FAN1-like_TPR"/>
</dbReference>
<dbReference type="GO" id="GO:0070336">
    <property type="term" value="F:flap-structured DNA binding"/>
    <property type="evidence" value="ECO:0007669"/>
    <property type="project" value="TreeGrafter"/>
</dbReference>
<evidence type="ECO:0000256" key="8">
    <source>
        <dbReference type="RuleBase" id="RU365033"/>
    </source>
</evidence>
<evidence type="ECO:0000256" key="5">
    <source>
        <dbReference type="ARBA" id="ARBA00022801"/>
    </source>
</evidence>
<evidence type="ECO:0000256" key="2">
    <source>
        <dbReference type="ARBA" id="ARBA00005533"/>
    </source>
</evidence>
<evidence type="ECO:0000256" key="7">
    <source>
        <dbReference type="ARBA" id="ARBA00023211"/>
    </source>
</evidence>
<dbReference type="GO" id="GO:0017108">
    <property type="term" value="F:5'-flap endonuclease activity"/>
    <property type="evidence" value="ECO:0007669"/>
    <property type="project" value="TreeGrafter"/>
</dbReference>
<keyword evidence="8" id="KW-0227">DNA damage</keyword>
<dbReference type="InterPro" id="IPR011856">
    <property type="entry name" value="tRNA_endonuc-like_dom_sf"/>
</dbReference>
<dbReference type="RefSeq" id="XP_027612599.1">
    <property type="nucleotide sequence ID" value="XM_027756798.1"/>
</dbReference>
<dbReference type="Gene3D" id="3.40.1350.10">
    <property type="match status" value="1"/>
</dbReference>
<dbReference type="InterPro" id="IPR049125">
    <property type="entry name" value="FAN1-like_WH"/>
</dbReference>
<comment type="function">
    <text evidence="8">Nuclease required for the repair of DNA interstrand cross-links (ICL). Acts as a 5'-3' exonuclease that anchors at a cut end of DNA and cleaves DNA successively at every third nucleotide, allowing to excise an ICL from one strand through flanking incisions.</text>
</comment>
<dbReference type="GO" id="GO:0008409">
    <property type="term" value="F:5'-3' exonuclease activity"/>
    <property type="evidence" value="ECO:0007669"/>
    <property type="project" value="TreeGrafter"/>
</dbReference>
<feature type="region of interest" description="Disordered" evidence="9">
    <location>
        <begin position="833"/>
        <end position="892"/>
    </location>
</feature>
<dbReference type="EMBL" id="BFAD01000004">
    <property type="protein sequence ID" value="GBE81686.1"/>
    <property type="molecule type" value="Genomic_DNA"/>
</dbReference>
<protein>
    <recommendedName>
        <fullName evidence="8">Fanconi-associated nuclease</fullName>
        <ecNumber evidence="8">3.1.4.1</ecNumber>
    </recommendedName>
</protein>
<dbReference type="InterPro" id="IPR014883">
    <property type="entry name" value="VRR_NUC"/>
</dbReference>
<reference evidence="11 12" key="1">
    <citation type="journal article" date="2018" name="Sci. Rep.">
        <title>Genome sequence of the cauliflower mushroom Sparassis crispa (Hanabiratake) and its association with beneficial usage.</title>
        <authorList>
            <person name="Kiyama R."/>
            <person name="Furutani Y."/>
            <person name="Kawaguchi K."/>
            <person name="Nakanishi T."/>
        </authorList>
    </citation>
    <scope>NUCLEOTIDE SEQUENCE [LARGE SCALE GENOMIC DNA]</scope>
</reference>
<accession>A0A401GHM4</accession>
<dbReference type="FunCoup" id="A0A401GHM4">
    <property type="interactions" value="311"/>
</dbReference>
<evidence type="ECO:0000256" key="9">
    <source>
        <dbReference type="SAM" id="MobiDB-lite"/>
    </source>
</evidence>
<dbReference type="Proteomes" id="UP000287166">
    <property type="component" value="Unassembled WGS sequence"/>
</dbReference>
<comment type="subcellular location">
    <subcellularLocation>
        <location evidence="8">Nucleus</location>
    </subcellularLocation>
</comment>
<comment type="similarity">
    <text evidence="2 8">Belongs to the FAN1 family.</text>
</comment>
<evidence type="ECO:0000313" key="12">
    <source>
        <dbReference type="Proteomes" id="UP000287166"/>
    </source>
</evidence>
<keyword evidence="3 8" id="KW-0540">Nuclease</keyword>
<dbReference type="PANTHER" id="PTHR15749:SF4">
    <property type="entry name" value="FANCONI-ASSOCIATED NUCLEASE 1"/>
    <property type="match status" value="1"/>
</dbReference>
<dbReference type="SMART" id="SM00990">
    <property type="entry name" value="VRR_NUC"/>
    <property type="match status" value="1"/>
</dbReference>
<feature type="region of interest" description="Disordered" evidence="9">
    <location>
        <begin position="906"/>
        <end position="929"/>
    </location>
</feature>
<comment type="catalytic activity">
    <reaction evidence="1 8">
        <text>Hydrolytically removes 5'-nucleotides successively from the 3'-hydroxy termini of 3'-hydroxy-terminated oligonucleotides.</text>
        <dbReference type="EC" id="3.1.4.1"/>
    </reaction>
</comment>
<gene>
    <name evidence="11" type="ORF">SCP_0400570</name>
</gene>
<dbReference type="AlphaFoldDB" id="A0A401GHM4"/>
<evidence type="ECO:0000256" key="1">
    <source>
        <dbReference type="ARBA" id="ARBA00000983"/>
    </source>
</evidence>
<keyword evidence="6 8" id="KW-0460">Magnesium</keyword>
<dbReference type="InParanoid" id="A0A401GHM4"/>
<keyword evidence="4 8" id="KW-0479">Metal-binding</keyword>
<dbReference type="CDD" id="cd22326">
    <property type="entry name" value="FAN1-like"/>
    <property type="match status" value="1"/>
</dbReference>
<comment type="cofactor">
    <cofactor evidence="8">
        <name>Mg(2+)</name>
        <dbReference type="ChEBI" id="CHEBI:18420"/>
    </cofactor>
    <cofactor evidence="8">
        <name>Mn(2+)</name>
        <dbReference type="ChEBI" id="CHEBI:29035"/>
    </cofactor>
</comment>
<feature type="compositionally biased region" description="Basic residues" evidence="9">
    <location>
        <begin position="836"/>
        <end position="851"/>
    </location>
</feature>
<dbReference type="EC" id="3.1.4.1" evidence="8"/>
<feature type="compositionally biased region" description="Basic and acidic residues" evidence="9">
    <location>
        <begin position="852"/>
        <end position="865"/>
    </location>
</feature>
<keyword evidence="8" id="KW-0234">DNA repair</keyword>
<dbReference type="GO" id="GO:0046872">
    <property type="term" value="F:metal ion binding"/>
    <property type="evidence" value="ECO:0007669"/>
    <property type="project" value="UniProtKB-KW"/>
</dbReference>
<keyword evidence="12" id="KW-1185">Reference proteome</keyword>
<name>A0A401GHM4_9APHY</name>
<dbReference type="Pfam" id="PF21315">
    <property type="entry name" value="FAN1_HTH"/>
    <property type="match status" value="1"/>
</dbReference>
<keyword evidence="5 8" id="KW-0378">Hydrolase</keyword>
<dbReference type="STRING" id="139825.A0A401GHM4"/>
<evidence type="ECO:0000313" key="11">
    <source>
        <dbReference type="EMBL" id="GBE81686.1"/>
    </source>
</evidence>
<keyword evidence="8" id="KW-0539">Nucleus</keyword>
<sequence length="929" mass="104523">MAPGSPIANAADRLVFWSEESPASSAVDDGEVGAKRESMYVNLFEDMLKEVLVSEAHLFSHDELGCIKQYDGLSYNARYLLIRLCLRKTDKWHRLSALNYREELGDGILPAIQELCRDPRGQVKVEEREFIDLTFDEQGQKPVAGPSRLPEPPAVNGPPDYSIFAQDEAHASLRELLDCLSTDELKAIAKQMKVKPATKRDPLINAVLSSSSTQATLDFPIISSSKSKGKAKQNGKPMKQTQLTFTYRTGRPNTQADRLREMVMNMLVKCVRINEDVVILFRRINLVYFRSTQHTPTLLTPSILSRAHKRSYAPYQHRRTPNVWPSREALLAYEDALALEAQVDALLEGSAVSAALRERSVASKVPTVQVKQERGGFAIANIKQEGNVDADMLDGYAPSESPRVQNARAVKAIFEEVFPRWQAMVNVKGEEDGRERGLERFDCGHILTRVVCKGSYALGVLKEHQRELDVLEELLAQRRWRRGRRGRWYDRRALILMTHCPRDEGTHERAMQAVTEALLDEDTHIVFRPMLERRLTKLENRLKIPPEDRHVCEGKLEKAAEVYVEGVRVLHRGTSMVIDRAGRPKVPNESGVFTQAALSRWSQLVGPSVQKPQVEVSEKATGKSVWIGRENEEVTVEMLALQHYEALGYKGFHCEGRIVTTLFGLLFWDIIFASVPGAFETPFQSAPLDIAEDTFYFSRKELADLRLDELREGKAPEILERVFAAHGEKGTWCVGVRWDLFTREDLLAIATYLGGEGLAIICRLFCEDYAGRGAGVPDLIIYNPELKVCKFAEVKGPGDILQENQKVWIDVLLQAGIVVEVCRVVEQGTQVEAKAKKGKKNKRKGPGRPKRKREEIDSDAERPLVESEDEPDYSRMDVGVNDGLPITPKKRPVRKVVNRAEVVITSSPHSFASPVPTKKRRLQALPSSP</sequence>
<dbReference type="Pfam" id="PF08774">
    <property type="entry name" value="VRR_NUC"/>
    <property type="match status" value="1"/>
</dbReference>
<evidence type="ECO:0000256" key="6">
    <source>
        <dbReference type="ARBA" id="ARBA00022842"/>
    </source>
</evidence>
<proteinExistence type="inferred from homology"/>
<dbReference type="OrthoDB" id="76364at2759"/>
<keyword evidence="7 8" id="KW-0464">Manganese</keyword>
<comment type="caution">
    <text evidence="11">The sequence shown here is derived from an EMBL/GenBank/DDBJ whole genome shotgun (WGS) entry which is preliminary data.</text>
</comment>
<dbReference type="GO" id="GO:0036297">
    <property type="term" value="P:interstrand cross-link repair"/>
    <property type="evidence" value="ECO:0007669"/>
    <property type="project" value="InterPro"/>
</dbReference>